<organism evidence="1 2">
    <name type="scientific">Arthrobacter yangruifuii</name>
    <dbReference type="NCBI Taxonomy" id="2606616"/>
    <lineage>
        <taxon>Bacteria</taxon>
        <taxon>Bacillati</taxon>
        <taxon>Actinomycetota</taxon>
        <taxon>Actinomycetes</taxon>
        <taxon>Micrococcales</taxon>
        <taxon>Micrococcaceae</taxon>
        <taxon>Arthrobacter</taxon>
    </lineage>
</organism>
<accession>A0A5N6MQR5</accession>
<keyword evidence="2" id="KW-1185">Reference proteome</keyword>
<gene>
    <name evidence="1" type="ORF">GD627_06415</name>
</gene>
<dbReference type="SUPFAM" id="SSF55144">
    <property type="entry name" value="LigT-like"/>
    <property type="match status" value="1"/>
</dbReference>
<dbReference type="EMBL" id="VTFX01000002">
    <property type="protein sequence ID" value="KAD4007193.1"/>
    <property type="molecule type" value="Genomic_DNA"/>
</dbReference>
<evidence type="ECO:0008006" key="3">
    <source>
        <dbReference type="Google" id="ProtNLM"/>
    </source>
</evidence>
<protein>
    <recommendedName>
        <fullName evidence="3">2'-5' RNA ligase</fullName>
    </recommendedName>
</protein>
<dbReference type="Proteomes" id="UP000326852">
    <property type="component" value="Unassembled WGS sequence"/>
</dbReference>
<sequence length="197" mass="21244">MPESDPPGFDANLRLYAQMKPDGASLAHLVSLQGVLPSGGRLVPRRQLHGTLIHFGKVRDVYWVIREETGISRAAYESLLGGYIARTEALLPSSSSFRLEPAGLAGFGARGSTLVVEYQPTAELTTLHGQLFTVLVDFLTACGVSDTAAFMAADPNFMFASTLRPHITLARGYSGPLPALRLEPVRLIPMPVVYPGH</sequence>
<dbReference type="Gene3D" id="3.90.1140.10">
    <property type="entry name" value="Cyclic phosphodiesterase"/>
    <property type="match status" value="1"/>
</dbReference>
<evidence type="ECO:0000313" key="1">
    <source>
        <dbReference type="EMBL" id="KAD4007193.1"/>
    </source>
</evidence>
<dbReference type="InterPro" id="IPR009097">
    <property type="entry name" value="Cyclic_Pdiesterase"/>
</dbReference>
<comment type="caution">
    <text evidence="1">The sequence shown here is derived from an EMBL/GenBank/DDBJ whole genome shotgun (WGS) entry which is preliminary data.</text>
</comment>
<evidence type="ECO:0000313" key="2">
    <source>
        <dbReference type="Proteomes" id="UP000326852"/>
    </source>
</evidence>
<dbReference type="RefSeq" id="WP_152271847.1">
    <property type="nucleotide sequence ID" value="NZ_VTFX01000002.1"/>
</dbReference>
<name>A0A5N6MQR5_9MICC</name>
<proteinExistence type="predicted"/>
<dbReference type="AlphaFoldDB" id="A0A5N6MQR5"/>
<reference evidence="1 2" key="1">
    <citation type="submission" date="2019-08" db="EMBL/GenBank/DDBJ databases">
        <title>Arthrobacter sp. nov., isolated from plateau pika and Tibetan wild ass.</title>
        <authorList>
            <person name="Ge Y."/>
        </authorList>
    </citation>
    <scope>NUCLEOTIDE SEQUENCE [LARGE SCALE GENOMIC DNA]</scope>
    <source>
        <strain evidence="1 2">785</strain>
    </source>
</reference>